<reference evidence="1 2" key="1">
    <citation type="submission" date="2017-10" db="EMBL/GenBank/DDBJ databases">
        <title>Genomics of the genus Arcobacter.</title>
        <authorList>
            <person name="Perez-Cataluna A."/>
            <person name="Figueras M.J."/>
        </authorList>
    </citation>
    <scope>NUCLEOTIDE SEQUENCE [LARGE SCALE GENOMIC DNA]</scope>
    <source>
        <strain evidence="1 2">CECT 8993</strain>
    </source>
</reference>
<protein>
    <submittedName>
        <fullName evidence="1">Uncharacterized protein</fullName>
    </submittedName>
</protein>
<gene>
    <name evidence="1" type="ORF">CRV08_03285</name>
</gene>
<dbReference type="SUPFAM" id="SSF53146">
    <property type="entry name" value="Nitrogenase accessory factor-like"/>
    <property type="match status" value="1"/>
</dbReference>
<comment type="caution">
    <text evidence="1">The sequence shown here is derived from an EMBL/GenBank/DDBJ whole genome shotgun (WGS) entry which is preliminary data.</text>
</comment>
<dbReference type="InterPro" id="IPR036105">
    <property type="entry name" value="DiNase_FeMo-co_biosyn_sf"/>
</dbReference>
<organism evidence="1 2">
    <name type="scientific">Halarcobacter ebronensis</name>
    <dbReference type="NCBI Taxonomy" id="1462615"/>
    <lineage>
        <taxon>Bacteria</taxon>
        <taxon>Pseudomonadati</taxon>
        <taxon>Campylobacterota</taxon>
        <taxon>Epsilonproteobacteria</taxon>
        <taxon>Campylobacterales</taxon>
        <taxon>Arcobacteraceae</taxon>
        <taxon>Halarcobacter</taxon>
    </lineage>
</organism>
<dbReference type="RefSeq" id="WP_128979030.1">
    <property type="nucleotide sequence ID" value="NZ_PDKJ01000002.1"/>
</dbReference>
<dbReference type="EMBL" id="PDKJ01000002">
    <property type="protein sequence ID" value="RXJ69742.1"/>
    <property type="molecule type" value="Genomic_DNA"/>
</dbReference>
<name>A0A4Q0YGK4_9BACT</name>
<proteinExistence type="predicted"/>
<dbReference type="Proteomes" id="UP000290172">
    <property type="component" value="Unassembled WGS sequence"/>
</dbReference>
<evidence type="ECO:0000313" key="1">
    <source>
        <dbReference type="EMBL" id="RXJ69742.1"/>
    </source>
</evidence>
<evidence type="ECO:0000313" key="2">
    <source>
        <dbReference type="Proteomes" id="UP000290172"/>
    </source>
</evidence>
<accession>A0A4Q0YGK4</accession>
<dbReference type="AlphaFoldDB" id="A0A4Q0YGK4"/>
<dbReference type="Gene3D" id="3.30.420.130">
    <property type="entry name" value="Dinitrogenase iron-molybdenum cofactor biosynthesis domain"/>
    <property type="match status" value="1"/>
</dbReference>
<sequence length="113" mass="12941">MTKIVFPTQEKLSYISPVINSFEESKYLTIISCKGQNIDSVDMVLNPYNPSHKKSFIKYCTTSHFNVLVTPDGSCLPVKKLEDHHISVYKTKENKIILNIFSDFVQDKLAKVK</sequence>